<gene>
    <name evidence="3" type="ORF">NIDE1430</name>
</gene>
<feature type="chain" id="PRO_5010824421" evidence="1">
    <location>
        <begin position="21"/>
        <end position="184"/>
    </location>
</feature>
<dbReference type="HOGENOM" id="CLU_100924_2_1_0"/>
<keyword evidence="1" id="KW-0732">Signal</keyword>
<evidence type="ECO:0000256" key="1">
    <source>
        <dbReference type="SAM" id="SignalP"/>
    </source>
</evidence>
<dbReference type="AlphaFoldDB" id="B3U4L9"/>
<dbReference type="PIRSF" id="PIRSF004982">
    <property type="entry name" value="SlP"/>
    <property type="match status" value="1"/>
</dbReference>
<dbReference type="STRING" id="330214.NIDE1430"/>
<reference evidence="3" key="3">
    <citation type="submission" date="2010-03" db="EMBL/GenBank/DDBJ databases">
        <authorList>
            <person name="Genoscope - CEA"/>
        </authorList>
    </citation>
    <scope>NUCLEOTIDE SEQUENCE</scope>
</reference>
<keyword evidence="2" id="KW-0449">Lipoprotein</keyword>
<dbReference type="EMBL" id="FP929003">
    <property type="protein sequence ID" value="CBK41179.1"/>
    <property type="molecule type" value="Genomic_DNA"/>
</dbReference>
<evidence type="ECO:0000313" key="2">
    <source>
        <dbReference type="EMBL" id="ACE75586.1"/>
    </source>
</evidence>
<dbReference type="Proteomes" id="UP000001660">
    <property type="component" value="Chromosome"/>
</dbReference>
<evidence type="ECO:0000313" key="3">
    <source>
        <dbReference type="EMBL" id="CBK41179.1"/>
    </source>
</evidence>
<dbReference type="eggNOG" id="COG3065">
    <property type="taxonomic scope" value="Bacteria"/>
</dbReference>
<reference evidence="2" key="1">
    <citation type="journal article" date="2008" name="Environ. Microbiol.">
        <title>Environmental genomics reveals a functional chlorite dismutase in the nitrite-oxidizing bacterium 'Candidatus Nitrospira defluvii'.</title>
        <authorList>
            <person name="Maixner F."/>
            <person name="Wagner M."/>
            <person name="Lucker S."/>
            <person name="Pelletier E."/>
            <person name="Schmitz-Esser S."/>
            <person name="Hace K."/>
            <person name="Spieck E."/>
            <person name="Konrat R."/>
            <person name="Le Paslier D."/>
            <person name="Daims H."/>
        </authorList>
    </citation>
    <scope>NUCLEOTIDE SEQUENCE</scope>
</reference>
<dbReference type="Pfam" id="PF03843">
    <property type="entry name" value="Slp"/>
    <property type="match status" value="1"/>
</dbReference>
<protein>
    <submittedName>
        <fullName evidence="2 3">Putative outer membrane lipoprotein</fullName>
    </submittedName>
</protein>
<accession>B3U4L9</accession>
<dbReference type="PROSITE" id="PS51257">
    <property type="entry name" value="PROKAR_LIPOPROTEIN"/>
    <property type="match status" value="1"/>
</dbReference>
<dbReference type="InterPro" id="IPR004658">
    <property type="entry name" value="OMP_Slp"/>
</dbReference>
<dbReference type="PANTHER" id="PTHR37530">
    <property type="entry name" value="OUTER MEMBRANE PROTEIN SLP"/>
    <property type="match status" value="1"/>
</dbReference>
<organism evidence="2">
    <name type="scientific">Nitrospira defluvii</name>
    <dbReference type="NCBI Taxonomy" id="330214"/>
    <lineage>
        <taxon>Bacteria</taxon>
        <taxon>Pseudomonadati</taxon>
        <taxon>Nitrospirota</taxon>
        <taxon>Nitrospiria</taxon>
        <taxon>Nitrospirales</taxon>
        <taxon>Nitrospiraceae</taxon>
        <taxon>Nitrospira</taxon>
    </lineage>
</organism>
<sequence>MLLRAGLYLMIGLLAVTAGCATSVIPESLEPQVDKAVTFSQVLEAPDSYRGKVVVWAGEVLKAKAMKGGTQLEVLQLPLDDEQGPVNDRMESKGRFLALQHEFLDPATMTDGTRVTIVGEITGASVEKIDEADYRFPTLDVKHLHRWDSRRVDDRRAPGPWWNVFGGVGFGGGSRSGGGISIGF</sequence>
<reference evidence="3 4" key="2">
    <citation type="journal article" date="2010" name="Proc. Natl. Acad. Sci. U.S.A.">
        <title>A Nitrospira metagenome illuminates the physiology and evolution of globally important nitrite-oxidizing bacteria.</title>
        <authorList>
            <person name="Lucker S."/>
            <person name="Wagner M."/>
            <person name="Maixner F."/>
            <person name="Pelletier E."/>
            <person name="Koch H."/>
            <person name="Vacherie B."/>
            <person name="Rattei T."/>
            <person name="Sinninghe Damste J."/>
            <person name="Spieck E."/>
            <person name="Le Paslier D."/>
            <person name="Daims H."/>
        </authorList>
    </citation>
    <scope>NUCLEOTIDE SEQUENCE [LARGE SCALE GENOMIC DNA]</scope>
</reference>
<dbReference type="EMBL" id="EU559167">
    <property type="protein sequence ID" value="ACE75586.1"/>
    <property type="molecule type" value="Genomic_DNA"/>
</dbReference>
<keyword evidence="4" id="KW-1185">Reference proteome</keyword>
<proteinExistence type="predicted"/>
<evidence type="ECO:0000313" key="4">
    <source>
        <dbReference type="Proteomes" id="UP000001660"/>
    </source>
</evidence>
<dbReference type="PANTHER" id="PTHR37530:SF1">
    <property type="entry name" value="OUTER MEMBRANE PROTEIN SLP"/>
    <property type="match status" value="1"/>
</dbReference>
<dbReference type="KEGG" id="nde:NIDE1430"/>
<feature type="signal peptide" evidence="1">
    <location>
        <begin position="1"/>
        <end position="20"/>
    </location>
</feature>
<name>B3U4L9_9BACT</name>
<dbReference type="GO" id="GO:0019867">
    <property type="term" value="C:outer membrane"/>
    <property type="evidence" value="ECO:0007669"/>
    <property type="project" value="InterPro"/>
</dbReference>